<keyword evidence="1" id="KW-1133">Transmembrane helix</keyword>
<proteinExistence type="predicted"/>
<sequence length="149" mass="16343">MNDVIDVKARETRKELPNGSGFAAPQADAAALQRADGLKTVGWISYLLHLIVAVAAVVPGFQVSIALLIVAFVIDLVKKDDAAGTWQESHFSWRIRSVVWAGILYLVTSPLFLLLLLPGMLAWAVVSIWFLYRIVRGMVAMNDNRPVGV</sequence>
<gene>
    <name evidence="2" type="ORF">SAMN02745977_00889</name>
</gene>
<dbReference type="EMBL" id="FOCW01000001">
    <property type="protein sequence ID" value="SEN25468.1"/>
    <property type="molecule type" value="Genomic_DNA"/>
</dbReference>
<keyword evidence="1" id="KW-0472">Membrane</keyword>
<dbReference type="STRING" id="1121117.SAMN02745977_00889"/>
<accession>A0A1H8F3B3</accession>
<dbReference type="Proteomes" id="UP000199531">
    <property type="component" value="Unassembled WGS sequence"/>
</dbReference>
<evidence type="ECO:0000313" key="2">
    <source>
        <dbReference type="EMBL" id="SEN25468.1"/>
    </source>
</evidence>
<feature type="transmembrane region" description="Helical" evidence="1">
    <location>
        <begin position="46"/>
        <end position="77"/>
    </location>
</feature>
<dbReference type="RefSeq" id="WP_234969973.1">
    <property type="nucleotide sequence ID" value="NZ_FOCW01000001.1"/>
</dbReference>
<keyword evidence="3" id="KW-1185">Reference proteome</keyword>
<organism evidence="2 3">
    <name type="scientific">Brachymonas denitrificans DSM 15123</name>
    <dbReference type="NCBI Taxonomy" id="1121117"/>
    <lineage>
        <taxon>Bacteria</taxon>
        <taxon>Pseudomonadati</taxon>
        <taxon>Pseudomonadota</taxon>
        <taxon>Betaproteobacteria</taxon>
        <taxon>Burkholderiales</taxon>
        <taxon>Comamonadaceae</taxon>
        <taxon>Brachymonas</taxon>
    </lineage>
</organism>
<reference evidence="2 3" key="1">
    <citation type="submission" date="2016-10" db="EMBL/GenBank/DDBJ databases">
        <authorList>
            <person name="de Groot N.N."/>
        </authorList>
    </citation>
    <scope>NUCLEOTIDE SEQUENCE [LARGE SCALE GENOMIC DNA]</scope>
    <source>
        <strain evidence="2 3">DSM 15123</strain>
    </source>
</reference>
<name>A0A1H8F3B3_9BURK</name>
<dbReference type="AlphaFoldDB" id="A0A1H8F3B3"/>
<evidence type="ECO:0000256" key="1">
    <source>
        <dbReference type="SAM" id="Phobius"/>
    </source>
</evidence>
<protein>
    <submittedName>
        <fullName evidence="2">Uncharacterized membrane protein</fullName>
    </submittedName>
</protein>
<keyword evidence="1" id="KW-0812">Transmembrane</keyword>
<evidence type="ECO:0000313" key="3">
    <source>
        <dbReference type="Proteomes" id="UP000199531"/>
    </source>
</evidence>
<feature type="transmembrane region" description="Helical" evidence="1">
    <location>
        <begin position="98"/>
        <end position="131"/>
    </location>
</feature>